<name>A0A7V4DDN6_9BACT</name>
<dbReference type="InterPro" id="IPR010058">
    <property type="entry name" value="Uridine_phosphorylase"/>
</dbReference>
<evidence type="ECO:0000313" key="5">
    <source>
        <dbReference type="EMBL" id="HGI30538.1"/>
    </source>
</evidence>
<dbReference type="InterPro" id="IPR000845">
    <property type="entry name" value="Nucleoside_phosphorylase_d"/>
</dbReference>
<dbReference type="Pfam" id="PF01048">
    <property type="entry name" value="PNP_UDP_1"/>
    <property type="match status" value="1"/>
</dbReference>
<gene>
    <name evidence="5" type="ORF">ENV30_04415</name>
</gene>
<reference evidence="5" key="1">
    <citation type="journal article" date="2020" name="mSystems">
        <title>Genome- and Community-Level Interaction Insights into Carbon Utilization and Element Cycling Functions of Hydrothermarchaeota in Hydrothermal Sediment.</title>
        <authorList>
            <person name="Zhou Z."/>
            <person name="Liu Y."/>
            <person name="Xu W."/>
            <person name="Pan J."/>
            <person name="Luo Z.H."/>
            <person name="Li M."/>
        </authorList>
    </citation>
    <scope>NUCLEOTIDE SEQUENCE [LARGE SCALE GENOMIC DNA]</scope>
    <source>
        <strain evidence="5">SpSt-747</strain>
    </source>
</reference>
<dbReference type="InterPro" id="IPR035994">
    <property type="entry name" value="Nucleoside_phosphorylase_sf"/>
</dbReference>
<dbReference type="GO" id="GO:0004850">
    <property type="term" value="F:uridine phosphorylase activity"/>
    <property type="evidence" value="ECO:0007669"/>
    <property type="project" value="UniProtKB-EC"/>
</dbReference>
<protein>
    <recommendedName>
        <fullName evidence="2">Uridine phosphorylase</fullName>
        <ecNumber evidence="1">2.4.2.3</ecNumber>
    </recommendedName>
</protein>
<keyword evidence="5" id="KW-0328">Glycosyltransferase</keyword>
<dbReference type="EMBL" id="DTFV01000061">
    <property type="protein sequence ID" value="HGI30538.1"/>
    <property type="molecule type" value="Genomic_DNA"/>
</dbReference>
<dbReference type="GO" id="GO:0005829">
    <property type="term" value="C:cytosol"/>
    <property type="evidence" value="ECO:0007669"/>
    <property type="project" value="TreeGrafter"/>
</dbReference>
<dbReference type="GO" id="GO:0009166">
    <property type="term" value="P:nucleotide catabolic process"/>
    <property type="evidence" value="ECO:0007669"/>
    <property type="project" value="InterPro"/>
</dbReference>
<evidence type="ECO:0000256" key="3">
    <source>
        <dbReference type="ARBA" id="ARBA00048447"/>
    </source>
</evidence>
<dbReference type="AlphaFoldDB" id="A0A7V4DDN6"/>
<dbReference type="CDD" id="cd17767">
    <property type="entry name" value="UP_EcUdp-like"/>
    <property type="match status" value="1"/>
</dbReference>
<evidence type="ECO:0000256" key="2">
    <source>
        <dbReference type="ARBA" id="ARBA00021980"/>
    </source>
</evidence>
<evidence type="ECO:0000256" key="1">
    <source>
        <dbReference type="ARBA" id="ARBA00011888"/>
    </source>
</evidence>
<comment type="catalytic activity">
    <reaction evidence="3">
        <text>uridine + phosphate = alpha-D-ribose 1-phosphate + uracil</text>
        <dbReference type="Rhea" id="RHEA:24388"/>
        <dbReference type="ChEBI" id="CHEBI:16704"/>
        <dbReference type="ChEBI" id="CHEBI:17568"/>
        <dbReference type="ChEBI" id="CHEBI:43474"/>
        <dbReference type="ChEBI" id="CHEBI:57720"/>
        <dbReference type="EC" id="2.4.2.3"/>
    </reaction>
</comment>
<dbReference type="EC" id="2.4.2.3" evidence="1"/>
<dbReference type="Gene3D" id="3.40.50.1580">
    <property type="entry name" value="Nucleoside phosphorylase domain"/>
    <property type="match status" value="1"/>
</dbReference>
<dbReference type="SUPFAM" id="SSF53167">
    <property type="entry name" value="Purine and uridine phosphorylases"/>
    <property type="match status" value="1"/>
</dbReference>
<dbReference type="GO" id="GO:0009116">
    <property type="term" value="P:nucleoside metabolic process"/>
    <property type="evidence" value="ECO:0007669"/>
    <property type="project" value="InterPro"/>
</dbReference>
<proteinExistence type="predicted"/>
<dbReference type="NCBIfam" id="TIGR01718">
    <property type="entry name" value="Uridine-psphlse"/>
    <property type="match status" value="1"/>
</dbReference>
<dbReference type="NCBIfam" id="NF008383">
    <property type="entry name" value="PRK11178.1"/>
    <property type="match status" value="1"/>
</dbReference>
<feature type="domain" description="Nucleoside phosphorylase" evidence="4">
    <location>
        <begin position="19"/>
        <end position="254"/>
    </location>
</feature>
<sequence>MYRAYHLALTEKDVEGVHLALLPGAPERVEVLAQAFGETKALAVHREFRSALAVGEEGKVLVVSTGIGGSSLSIAVEELARLGVRWFIRVGTCGAIQPDIAVGDLIVSEGAVRLDGASLHYAPVEYPAVSDWRTVVFLQEACEEAGVPYHLGITCSSATFYPGQERYDTFSRYVPRSLQGSLREWQALRVLNYEMEVATLFVLARVFGLRAGALCGVLVNRTKEERVAEEVVTDVEARLARVSALAARRILRFLKS</sequence>
<dbReference type="PANTHER" id="PTHR43691:SF11">
    <property type="entry name" value="FI09636P-RELATED"/>
    <property type="match status" value="1"/>
</dbReference>
<evidence type="ECO:0000259" key="4">
    <source>
        <dbReference type="Pfam" id="PF01048"/>
    </source>
</evidence>
<accession>A0A7V4DDN6</accession>
<organism evidence="5">
    <name type="scientific">Candidatus Caldatribacterium californiense</name>
    <dbReference type="NCBI Taxonomy" id="1454726"/>
    <lineage>
        <taxon>Bacteria</taxon>
        <taxon>Pseudomonadati</taxon>
        <taxon>Atribacterota</taxon>
        <taxon>Atribacteria</taxon>
        <taxon>Atribacterales</taxon>
        <taxon>Candidatus Caldatribacteriaceae</taxon>
        <taxon>Candidatus Caldatribacterium</taxon>
    </lineage>
</organism>
<keyword evidence="5" id="KW-0808">Transferase</keyword>
<comment type="caution">
    <text evidence="5">The sequence shown here is derived from an EMBL/GenBank/DDBJ whole genome shotgun (WGS) entry which is preliminary data.</text>
</comment>
<dbReference type="PANTHER" id="PTHR43691">
    <property type="entry name" value="URIDINE PHOSPHORYLASE"/>
    <property type="match status" value="1"/>
</dbReference>